<accession>A0A194VQ25</accession>
<sequence>MNMESKKDFKVIIAGGSIVGLTLANALEKAGIDFLVLERGDIAPQLGASVSIYCNASRVLDQLGVWKGIHQTTIPLTDRLYFDEHGRLFEDNKTMRLIDDKTKRPVTFLRREAYIRALYDNLKDKSKVKGHSGLVSFAEDDEGVTVFTSTGEEIRGSILVGADGIHSTVRKLMAESVAKSDPQRAKNLIEGFTANYRTIFGTSKNQRKDDPSVQMVPDSLCHTSYYRGVTGVCAVGNRGVIYWFLLAKEDTPSTMPNCPRYSEADAEETLRKFGHLNMGPGYTFNDLWELREKGVMVPLQEGIVEGSWNSGGRVVLMGDAVHKFTISAGLGANLGVEGACHLVNELVPVLKETENPGKQEIKGVLDRYEEKHRPRTKICAVLSNYLTKYEAMETWWLRLLRFIIPRIPDSYKAKSFVDFMDGAPILDYLPHPDKSSA</sequence>
<organism evidence="7 8">
    <name type="scientific">Cytospora mali</name>
    <name type="common">Apple Valsa canker fungus</name>
    <name type="synonym">Valsa mali</name>
    <dbReference type="NCBI Taxonomy" id="578113"/>
    <lineage>
        <taxon>Eukaryota</taxon>
        <taxon>Fungi</taxon>
        <taxon>Dikarya</taxon>
        <taxon>Ascomycota</taxon>
        <taxon>Pezizomycotina</taxon>
        <taxon>Sordariomycetes</taxon>
        <taxon>Sordariomycetidae</taxon>
        <taxon>Diaporthales</taxon>
        <taxon>Cytosporaceae</taxon>
        <taxon>Cytospora</taxon>
    </lineage>
</organism>
<keyword evidence="8" id="KW-1185">Reference proteome</keyword>
<dbReference type="Proteomes" id="UP000078559">
    <property type="component" value="Chromosome 2"/>
</dbReference>
<dbReference type="InterPro" id="IPR050562">
    <property type="entry name" value="FAD_mOase_fung"/>
</dbReference>
<dbReference type="PRINTS" id="PR00420">
    <property type="entry name" value="RNGMNOXGNASE"/>
</dbReference>
<dbReference type="PANTHER" id="PTHR47356">
    <property type="entry name" value="FAD-DEPENDENT MONOOXYGENASE ASQG-RELATED"/>
    <property type="match status" value="1"/>
</dbReference>
<dbReference type="Pfam" id="PF01494">
    <property type="entry name" value="FAD_binding_3"/>
    <property type="match status" value="2"/>
</dbReference>
<evidence type="ECO:0000313" key="7">
    <source>
        <dbReference type="EMBL" id="KUI66087.1"/>
    </source>
</evidence>
<feature type="domain" description="FAD-binding" evidence="6">
    <location>
        <begin position="9"/>
        <end position="176"/>
    </location>
</feature>
<evidence type="ECO:0000313" key="8">
    <source>
        <dbReference type="Proteomes" id="UP000078559"/>
    </source>
</evidence>
<dbReference type="InterPro" id="IPR002938">
    <property type="entry name" value="FAD-bd"/>
</dbReference>
<dbReference type="PANTHER" id="PTHR47356:SF2">
    <property type="entry name" value="FAD-BINDING DOMAIN-CONTAINING PROTEIN-RELATED"/>
    <property type="match status" value="1"/>
</dbReference>
<evidence type="ECO:0000256" key="4">
    <source>
        <dbReference type="ARBA" id="ARBA00022827"/>
    </source>
</evidence>
<evidence type="ECO:0000256" key="3">
    <source>
        <dbReference type="ARBA" id="ARBA00022630"/>
    </source>
</evidence>
<evidence type="ECO:0000256" key="5">
    <source>
        <dbReference type="ARBA" id="ARBA00023002"/>
    </source>
</evidence>
<evidence type="ECO:0000259" key="6">
    <source>
        <dbReference type="Pfam" id="PF01494"/>
    </source>
</evidence>
<dbReference type="GO" id="GO:0071949">
    <property type="term" value="F:FAD binding"/>
    <property type="evidence" value="ECO:0007669"/>
    <property type="project" value="InterPro"/>
</dbReference>
<gene>
    <name evidence="7" type="ORF">VM1G_01619</name>
</gene>
<comment type="cofactor">
    <cofactor evidence="1">
        <name>FAD</name>
        <dbReference type="ChEBI" id="CHEBI:57692"/>
    </cofactor>
</comment>
<reference evidence="7" key="1">
    <citation type="submission" date="2014-12" db="EMBL/GenBank/DDBJ databases">
        <title>Genome Sequence of Valsa Canker Pathogens Uncovers a Specific Adaption of Colonization on Woody Bark.</title>
        <authorList>
            <person name="Yin Z."/>
            <person name="Liu H."/>
            <person name="Gao X."/>
            <person name="Li Z."/>
            <person name="Song N."/>
            <person name="Ke X."/>
            <person name="Dai Q."/>
            <person name="Wu Y."/>
            <person name="Sun Y."/>
            <person name="Xu J.-R."/>
            <person name="Kang Z.K."/>
            <person name="Wang L."/>
            <person name="Huang L."/>
        </authorList>
    </citation>
    <scope>NUCLEOTIDE SEQUENCE [LARGE SCALE GENOMIC DNA]</scope>
    <source>
        <strain evidence="7">03-8</strain>
    </source>
</reference>
<dbReference type="OrthoDB" id="2431938at2759"/>
<evidence type="ECO:0000256" key="1">
    <source>
        <dbReference type="ARBA" id="ARBA00001974"/>
    </source>
</evidence>
<dbReference type="AlphaFoldDB" id="A0A194VQ25"/>
<keyword evidence="4" id="KW-0274">FAD</keyword>
<evidence type="ECO:0000256" key="2">
    <source>
        <dbReference type="ARBA" id="ARBA00007992"/>
    </source>
</evidence>
<dbReference type="SUPFAM" id="SSF51905">
    <property type="entry name" value="FAD/NAD(P)-binding domain"/>
    <property type="match status" value="1"/>
</dbReference>
<dbReference type="GO" id="GO:0004497">
    <property type="term" value="F:monooxygenase activity"/>
    <property type="evidence" value="ECO:0007669"/>
    <property type="project" value="InterPro"/>
</dbReference>
<feature type="domain" description="FAD-binding" evidence="6">
    <location>
        <begin position="311"/>
        <end position="376"/>
    </location>
</feature>
<keyword evidence="5" id="KW-0560">Oxidoreductase</keyword>
<dbReference type="EMBL" id="CM003099">
    <property type="protein sequence ID" value="KUI66087.1"/>
    <property type="molecule type" value="Genomic_DNA"/>
</dbReference>
<proteinExistence type="inferred from homology"/>
<name>A0A194VQ25_CYTMA</name>
<dbReference type="InterPro" id="IPR036188">
    <property type="entry name" value="FAD/NAD-bd_sf"/>
</dbReference>
<comment type="similarity">
    <text evidence="2">Belongs to the paxM FAD-dependent monooxygenase family.</text>
</comment>
<dbReference type="Gene3D" id="3.50.50.60">
    <property type="entry name" value="FAD/NAD(P)-binding domain"/>
    <property type="match status" value="1"/>
</dbReference>
<keyword evidence="3" id="KW-0285">Flavoprotein</keyword>
<protein>
    <submittedName>
        <fullName evidence="7">Zeaxanthin epoxidase, chloroplastic</fullName>
    </submittedName>
</protein>
<dbReference type="SMR" id="A0A194VQ25"/>